<evidence type="ECO:0000256" key="16">
    <source>
        <dbReference type="PIRSR" id="PIRSR000114-3"/>
    </source>
</evidence>
<comment type="subcellular location">
    <subcellularLocation>
        <location evidence="13">Cytoplasm</location>
    </subcellularLocation>
</comment>
<dbReference type="GO" id="GO:0047952">
    <property type="term" value="F:glycerol-3-phosphate dehydrogenase [NAD(P)+] activity"/>
    <property type="evidence" value="ECO:0007669"/>
    <property type="project" value="UniProtKB-UniRule"/>
</dbReference>
<evidence type="ECO:0000256" key="1">
    <source>
        <dbReference type="ARBA" id="ARBA00011009"/>
    </source>
</evidence>
<dbReference type="Gene3D" id="3.40.50.720">
    <property type="entry name" value="NAD(P)-binding Rossmann-like Domain"/>
    <property type="match status" value="1"/>
</dbReference>
<evidence type="ECO:0000256" key="15">
    <source>
        <dbReference type="PIRSR" id="PIRSR000114-2"/>
    </source>
</evidence>
<feature type="domain" description="Glycerol-3-phosphate dehydrogenase NAD-dependent N-terminal" evidence="18">
    <location>
        <begin position="4"/>
        <end position="156"/>
    </location>
</feature>
<comment type="pathway">
    <text evidence="13">Membrane lipid metabolism; glycerophospholipid metabolism.</text>
</comment>
<dbReference type="NCBIfam" id="NF000942">
    <property type="entry name" value="PRK00094.1-4"/>
    <property type="match status" value="1"/>
</dbReference>
<dbReference type="GO" id="GO:0005975">
    <property type="term" value="P:carbohydrate metabolic process"/>
    <property type="evidence" value="ECO:0007669"/>
    <property type="project" value="InterPro"/>
</dbReference>
<feature type="binding site" evidence="13">
    <location>
        <position position="135"/>
    </location>
    <ligand>
        <name>sn-glycerol 3-phosphate</name>
        <dbReference type="ChEBI" id="CHEBI:57597"/>
    </ligand>
</feature>
<comment type="caution">
    <text evidence="13">Lacks conserved residue(s) required for the propagation of feature annotation.</text>
</comment>
<evidence type="ECO:0000256" key="5">
    <source>
        <dbReference type="ARBA" id="ARBA00023027"/>
    </source>
</evidence>
<sequence>MAQKIAVLGAGSWGTALALNCARADEHSTVFLWGHNAAHIKALQQARVNNQHLPSTPLPDNVHPTDDIAVIYDCDMILLVVPSHAFAETLARIQPYVCRQAIGWAIKGFDKQTNDLLSHTFTTQFPDTPFAIIAGPSFAKEVAAGLPTAITVAGSTLAFANDFANFLHNEQMRTYTTDDVIGAQIGGSLKNVIAIAAGISDGLGFGANTRAAIITRGLHEIARLGAASGARNETLMGLSGLGDLLLTCTDDLSRNRRFGLLLGQGYDTQSACAEIGQTVEGVHTAIEATQYAHRHHVRAPITNLIEQLIRGTLSIEAAKQALLSHYPKPETE</sequence>
<dbReference type="RefSeq" id="WP_152810229.1">
    <property type="nucleotide sequence ID" value="NZ_WHNW01000005.1"/>
</dbReference>
<proteinExistence type="inferred from homology"/>
<evidence type="ECO:0000256" key="8">
    <source>
        <dbReference type="ARBA" id="ARBA00023264"/>
    </source>
</evidence>
<feature type="binding site" evidence="16">
    <location>
        <position position="254"/>
    </location>
    <ligand>
        <name>NAD(+)</name>
        <dbReference type="ChEBI" id="CHEBI:57540"/>
    </ligand>
</feature>
<dbReference type="InParanoid" id="A0A6N7EXB5"/>
<dbReference type="Gene3D" id="1.10.1040.10">
    <property type="entry name" value="N-(1-d-carboxylethyl)-l-norvaline Dehydrogenase, domain 2"/>
    <property type="match status" value="1"/>
</dbReference>
<feature type="binding site" evidence="16">
    <location>
        <position position="139"/>
    </location>
    <ligand>
        <name>NAD(+)</name>
        <dbReference type="ChEBI" id="CHEBI:57540"/>
    </ligand>
</feature>
<dbReference type="EC" id="1.1.1.94" evidence="10 13"/>
<dbReference type="PRINTS" id="PR00077">
    <property type="entry name" value="GPDHDRGNASE"/>
</dbReference>
<accession>A0A6N7EXB5</accession>
<keyword evidence="13" id="KW-0963">Cytoplasm</keyword>
<keyword evidence="5 13" id="KW-0520">NAD</keyword>
<dbReference type="InterPro" id="IPR006168">
    <property type="entry name" value="G3P_DH_NAD-dep"/>
</dbReference>
<keyword evidence="2 13" id="KW-0444">Lipid biosynthesis</keyword>
<feature type="binding site" evidence="13">
    <location>
        <position position="255"/>
    </location>
    <ligand>
        <name>sn-glycerol 3-phosphate</name>
        <dbReference type="ChEBI" id="CHEBI:57597"/>
    </ligand>
</feature>
<dbReference type="FunFam" id="1.10.1040.10:FF:000001">
    <property type="entry name" value="Glycerol-3-phosphate dehydrogenase [NAD(P)+]"/>
    <property type="match status" value="1"/>
</dbReference>
<evidence type="ECO:0000256" key="12">
    <source>
        <dbReference type="ARBA" id="ARBA00080511"/>
    </source>
</evidence>
<dbReference type="SUPFAM" id="SSF48179">
    <property type="entry name" value="6-phosphogluconate dehydrogenase C-terminal domain-like"/>
    <property type="match status" value="1"/>
</dbReference>
<dbReference type="PANTHER" id="PTHR11728">
    <property type="entry name" value="GLYCEROL-3-PHOSPHATE DEHYDROGENASE"/>
    <property type="match status" value="1"/>
</dbReference>
<keyword evidence="7 13" id="KW-0594">Phospholipid biosynthesis</keyword>
<feature type="binding site" evidence="13">
    <location>
        <position position="280"/>
    </location>
    <ligand>
        <name>NADPH</name>
        <dbReference type="ChEBI" id="CHEBI:57783"/>
    </ligand>
</feature>
<dbReference type="GO" id="GO:0046474">
    <property type="term" value="P:glycerophospholipid biosynthetic process"/>
    <property type="evidence" value="ECO:0007669"/>
    <property type="project" value="TreeGrafter"/>
</dbReference>
<dbReference type="Pfam" id="PF07479">
    <property type="entry name" value="NAD_Gly3P_dh_C"/>
    <property type="match status" value="1"/>
</dbReference>
<evidence type="ECO:0000256" key="9">
    <source>
        <dbReference type="ARBA" id="ARBA00052716"/>
    </source>
</evidence>
<dbReference type="SUPFAM" id="SSF51735">
    <property type="entry name" value="NAD(P)-binding Rossmann-fold domains"/>
    <property type="match status" value="1"/>
</dbReference>
<comment type="catalytic activity">
    <reaction evidence="13">
        <text>sn-glycerol 3-phosphate + NAD(+) = dihydroxyacetone phosphate + NADH + H(+)</text>
        <dbReference type="Rhea" id="RHEA:11092"/>
        <dbReference type="ChEBI" id="CHEBI:15378"/>
        <dbReference type="ChEBI" id="CHEBI:57540"/>
        <dbReference type="ChEBI" id="CHEBI:57597"/>
        <dbReference type="ChEBI" id="CHEBI:57642"/>
        <dbReference type="ChEBI" id="CHEBI:57945"/>
        <dbReference type="EC" id="1.1.1.94"/>
    </reaction>
</comment>
<keyword evidence="3 13" id="KW-0521">NADP</keyword>
<dbReference type="AlphaFoldDB" id="A0A6N7EXB5"/>
<keyword evidence="13" id="KW-0547">Nucleotide-binding</keyword>
<feature type="binding site" evidence="13">
    <location>
        <position position="107"/>
    </location>
    <ligand>
        <name>NADPH</name>
        <dbReference type="ChEBI" id="CHEBI:57783"/>
    </ligand>
</feature>
<dbReference type="PROSITE" id="PS00957">
    <property type="entry name" value="NAD_G3PDH"/>
    <property type="match status" value="1"/>
</dbReference>
<comment type="caution">
    <text evidence="20">The sequence shown here is derived from an EMBL/GenBank/DDBJ whole genome shotgun (WGS) entry which is preliminary data.</text>
</comment>
<evidence type="ECO:0000259" key="19">
    <source>
        <dbReference type="Pfam" id="PF07479"/>
    </source>
</evidence>
<dbReference type="FunFam" id="3.40.50.720:FF:000019">
    <property type="entry name" value="Glycerol-3-phosphate dehydrogenase [NAD(P)+]"/>
    <property type="match status" value="1"/>
</dbReference>
<feature type="binding site" evidence="16">
    <location>
        <begin position="9"/>
        <end position="14"/>
    </location>
    <ligand>
        <name>NAD(+)</name>
        <dbReference type="ChEBI" id="CHEBI:57540"/>
    </ligand>
</feature>
<evidence type="ECO:0000256" key="10">
    <source>
        <dbReference type="ARBA" id="ARBA00066687"/>
    </source>
</evidence>
<feature type="binding site" evidence="13">
    <location>
        <position position="139"/>
    </location>
    <ligand>
        <name>NADPH</name>
        <dbReference type="ChEBI" id="CHEBI:57783"/>
    </ligand>
</feature>
<comment type="catalytic activity">
    <reaction evidence="9">
        <text>sn-glycerol 3-phosphate + NADP(+) = dihydroxyacetone phosphate + NADPH + H(+)</text>
        <dbReference type="Rhea" id="RHEA:11096"/>
        <dbReference type="ChEBI" id="CHEBI:15378"/>
        <dbReference type="ChEBI" id="CHEBI:57597"/>
        <dbReference type="ChEBI" id="CHEBI:57642"/>
        <dbReference type="ChEBI" id="CHEBI:57783"/>
        <dbReference type="ChEBI" id="CHEBI:58349"/>
        <dbReference type="EC" id="1.1.1.94"/>
    </reaction>
    <physiologicalReaction direction="right-to-left" evidence="9">
        <dbReference type="Rhea" id="RHEA:11098"/>
    </physiologicalReaction>
</comment>
<keyword evidence="6 13" id="KW-0443">Lipid metabolism</keyword>
<dbReference type="Pfam" id="PF01210">
    <property type="entry name" value="NAD_Gly3P_dh_N"/>
    <property type="match status" value="1"/>
</dbReference>
<feature type="domain" description="Glycerol-3-phosphate dehydrogenase NAD-dependent C-terminal" evidence="19">
    <location>
        <begin position="179"/>
        <end position="318"/>
    </location>
</feature>
<feature type="active site" description="Proton acceptor" evidence="13 14">
    <location>
        <position position="190"/>
    </location>
</feature>
<feature type="binding site" evidence="15">
    <location>
        <begin position="254"/>
        <end position="255"/>
    </location>
    <ligand>
        <name>substrate</name>
    </ligand>
</feature>
<evidence type="ECO:0000313" key="21">
    <source>
        <dbReference type="Proteomes" id="UP000471298"/>
    </source>
</evidence>
<evidence type="ECO:0000313" key="20">
    <source>
        <dbReference type="EMBL" id="MPV86225.1"/>
    </source>
</evidence>
<comment type="function">
    <text evidence="13">Catalyzes the reduction of the glycolytic intermediate dihydroxyacetone phosphate (DHAP) to sn-glycerol 3-phosphate (G3P), the key precursor for phospholipid synthesis.</text>
</comment>
<dbReference type="FunCoup" id="A0A6N7EXB5">
    <property type="interactions" value="450"/>
</dbReference>
<keyword evidence="4 13" id="KW-0560">Oxidoreductase</keyword>
<dbReference type="PANTHER" id="PTHR11728:SF1">
    <property type="entry name" value="GLYCEROL-3-PHOSPHATE DEHYDROGENASE [NAD(+)] 2, CHLOROPLASTIC"/>
    <property type="match status" value="1"/>
</dbReference>
<comment type="similarity">
    <text evidence="1 13 17">Belongs to the NAD-dependent glycerol-3-phosphate dehydrogenase family.</text>
</comment>
<keyword evidence="8 13" id="KW-1208">Phospholipid metabolism</keyword>
<name>A0A6N7EXB5_9GAMM</name>
<dbReference type="HAMAP" id="MF_00394">
    <property type="entry name" value="NAD_Glyc3P_dehydrog"/>
    <property type="match status" value="1"/>
</dbReference>
<evidence type="ECO:0000256" key="4">
    <source>
        <dbReference type="ARBA" id="ARBA00023002"/>
    </source>
</evidence>
<evidence type="ECO:0000256" key="2">
    <source>
        <dbReference type="ARBA" id="ARBA00022516"/>
    </source>
</evidence>
<gene>
    <name evidence="13" type="primary">gpsA</name>
    <name evidence="20" type="ORF">GCU85_05710</name>
</gene>
<dbReference type="InterPro" id="IPR036291">
    <property type="entry name" value="NAD(P)-bd_dom_sf"/>
</dbReference>
<evidence type="ECO:0000256" key="13">
    <source>
        <dbReference type="HAMAP-Rule" id="MF_00394"/>
    </source>
</evidence>
<organism evidence="20 21">
    <name type="scientific">Ostreibacterium oceani</name>
    <dbReference type="NCBI Taxonomy" id="2654998"/>
    <lineage>
        <taxon>Bacteria</taxon>
        <taxon>Pseudomonadati</taxon>
        <taxon>Pseudomonadota</taxon>
        <taxon>Gammaproteobacteria</taxon>
        <taxon>Cardiobacteriales</taxon>
        <taxon>Ostreibacteriaceae</taxon>
        <taxon>Ostreibacterium</taxon>
    </lineage>
</organism>
<feature type="binding site" evidence="13">
    <location>
        <position position="254"/>
    </location>
    <ligand>
        <name>sn-glycerol 3-phosphate</name>
        <dbReference type="ChEBI" id="CHEBI:57597"/>
    </ligand>
</feature>
<evidence type="ECO:0000256" key="7">
    <source>
        <dbReference type="ARBA" id="ARBA00023209"/>
    </source>
</evidence>
<evidence type="ECO:0000256" key="14">
    <source>
        <dbReference type="PIRSR" id="PIRSR000114-1"/>
    </source>
</evidence>
<feature type="binding site" evidence="13">
    <location>
        <position position="243"/>
    </location>
    <ligand>
        <name>sn-glycerol 3-phosphate</name>
        <dbReference type="ChEBI" id="CHEBI:57597"/>
    </ligand>
</feature>
<dbReference type="InterPro" id="IPR006109">
    <property type="entry name" value="G3P_DH_NAD-dep_C"/>
</dbReference>
<feature type="binding site" evidence="15">
    <location>
        <position position="107"/>
    </location>
    <ligand>
        <name>substrate</name>
    </ligand>
</feature>
<evidence type="ECO:0000256" key="3">
    <source>
        <dbReference type="ARBA" id="ARBA00022857"/>
    </source>
</evidence>
<feature type="binding site" evidence="13">
    <location>
        <position position="107"/>
    </location>
    <ligand>
        <name>sn-glycerol 3-phosphate</name>
        <dbReference type="ChEBI" id="CHEBI:57597"/>
    </ligand>
</feature>
<feature type="binding site" evidence="13">
    <location>
        <position position="137"/>
    </location>
    <ligand>
        <name>sn-glycerol 3-phosphate</name>
        <dbReference type="ChEBI" id="CHEBI:57597"/>
    </ligand>
</feature>
<feature type="binding site" evidence="13">
    <location>
        <position position="13"/>
    </location>
    <ligand>
        <name>NADPH</name>
        <dbReference type="ChEBI" id="CHEBI:57783"/>
    </ligand>
</feature>
<dbReference type="EMBL" id="WHNW01000005">
    <property type="protein sequence ID" value="MPV86225.1"/>
    <property type="molecule type" value="Genomic_DNA"/>
</dbReference>
<keyword evidence="21" id="KW-1185">Reference proteome</keyword>
<dbReference type="PIRSF" id="PIRSF000114">
    <property type="entry name" value="Glycerol-3-P_dh"/>
    <property type="match status" value="1"/>
</dbReference>
<evidence type="ECO:0000259" key="18">
    <source>
        <dbReference type="Pfam" id="PF01210"/>
    </source>
</evidence>
<feature type="binding site" evidence="13">
    <location>
        <position position="12"/>
    </location>
    <ligand>
        <name>NADPH</name>
        <dbReference type="ChEBI" id="CHEBI:57783"/>
    </ligand>
</feature>
<reference evidence="20 21" key="1">
    <citation type="submission" date="2019-10" db="EMBL/GenBank/DDBJ databases">
        <title>Cardiobacteriales fam. a chemoheterotrophic member of the order Cardiobacteriales, and proposal of Cardiobacteriales fam. nov.</title>
        <authorList>
            <person name="Wang C."/>
        </authorList>
    </citation>
    <scope>NUCLEOTIDE SEQUENCE [LARGE SCALE GENOMIC DNA]</scope>
    <source>
        <strain evidence="20 21">ML27</strain>
    </source>
</reference>
<evidence type="ECO:0000256" key="17">
    <source>
        <dbReference type="RuleBase" id="RU000437"/>
    </source>
</evidence>
<feature type="binding site" evidence="13">
    <location>
        <position position="253"/>
    </location>
    <ligand>
        <name>sn-glycerol 3-phosphate</name>
        <dbReference type="ChEBI" id="CHEBI:57597"/>
    </ligand>
</feature>
<evidence type="ECO:0000256" key="11">
    <source>
        <dbReference type="ARBA" id="ARBA00069372"/>
    </source>
</evidence>
<dbReference type="GO" id="GO:0046167">
    <property type="term" value="P:glycerol-3-phosphate biosynthetic process"/>
    <property type="evidence" value="ECO:0007669"/>
    <property type="project" value="UniProtKB-UniRule"/>
</dbReference>
<dbReference type="InterPro" id="IPR013328">
    <property type="entry name" value="6PGD_dom2"/>
</dbReference>
<dbReference type="GO" id="GO:0005829">
    <property type="term" value="C:cytosol"/>
    <property type="evidence" value="ECO:0007669"/>
    <property type="project" value="TreeGrafter"/>
</dbReference>
<dbReference type="UniPathway" id="UPA00940"/>
<protein>
    <recommendedName>
        <fullName evidence="11 13">Glycerol-3-phosphate dehydrogenase [NAD(P)+]</fullName>
        <ecNumber evidence="10 13">1.1.1.94</ecNumber>
    </recommendedName>
    <alternativeName>
        <fullName evidence="13">NAD(P)(+)-dependent glycerol-3-phosphate dehydrogenase</fullName>
    </alternativeName>
    <alternativeName>
        <fullName evidence="12 13">NAD(P)H-dependent dihydroxyacetone-phosphate reductase</fullName>
    </alternativeName>
</protein>
<dbReference type="GO" id="GO:0051287">
    <property type="term" value="F:NAD binding"/>
    <property type="evidence" value="ECO:0007669"/>
    <property type="project" value="InterPro"/>
</dbReference>
<dbReference type="Proteomes" id="UP000471298">
    <property type="component" value="Unassembled WGS sequence"/>
</dbReference>
<feature type="binding site" evidence="13">
    <location>
        <position position="254"/>
    </location>
    <ligand>
        <name>NADPH</name>
        <dbReference type="ChEBI" id="CHEBI:57783"/>
    </ligand>
</feature>
<dbReference type="GO" id="GO:0046168">
    <property type="term" value="P:glycerol-3-phosphate catabolic process"/>
    <property type="evidence" value="ECO:0007669"/>
    <property type="project" value="InterPro"/>
</dbReference>
<evidence type="ECO:0000256" key="6">
    <source>
        <dbReference type="ARBA" id="ARBA00023098"/>
    </source>
</evidence>
<dbReference type="InterPro" id="IPR008927">
    <property type="entry name" value="6-PGluconate_DH-like_C_sf"/>
</dbReference>
<feature type="binding site" evidence="13">
    <location>
        <position position="190"/>
    </location>
    <ligand>
        <name>sn-glycerol 3-phosphate</name>
        <dbReference type="ChEBI" id="CHEBI:57597"/>
    </ligand>
</feature>
<dbReference type="NCBIfam" id="NF000940">
    <property type="entry name" value="PRK00094.1-2"/>
    <property type="match status" value="1"/>
</dbReference>
<feature type="binding site" evidence="13">
    <location>
        <position position="35"/>
    </location>
    <ligand>
        <name>NADPH</name>
        <dbReference type="ChEBI" id="CHEBI:57783"/>
    </ligand>
</feature>
<dbReference type="InterPro" id="IPR011128">
    <property type="entry name" value="G3P_DH_NAD-dep_N"/>
</dbReference>